<dbReference type="Proteomes" id="UP000541136">
    <property type="component" value="Unassembled WGS sequence"/>
</dbReference>
<gene>
    <name evidence="1" type="ORF">HNR28_002283</name>
</gene>
<dbReference type="EMBL" id="JACHIB010000013">
    <property type="protein sequence ID" value="MBB6084238.1"/>
    <property type="molecule type" value="Genomic_DNA"/>
</dbReference>
<dbReference type="AlphaFoldDB" id="A0A7W9TQN2"/>
<sequence>MKSIPQGRIGRQPESVAYAVEMALFDAEYPPTSWVVLTWRDGVPAERSRHDGRDAALAAARALLPADVSIEDGDQWDQVKEAA</sequence>
<evidence type="ECO:0000313" key="2">
    <source>
        <dbReference type="Proteomes" id="UP000541136"/>
    </source>
</evidence>
<dbReference type="RefSeq" id="WP_151024287.1">
    <property type="nucleotide sequence ID" value="NZ_JACHIB010000013.1"/>
</dbReference>
<comment type="caution">
    <text evidence="1">The sequence shown here is derived from an EMBL/GenBank/DDBJ whole genome shotgun (WGS) entry which is preliminary data.</text>
</comment>
<organism evidence="1 2">
    <name type="scientific">Castellaniella defragrans</name>
    <name type="common">Alcaligenes defragrans</name>
    <dbReference type="NCBI Taxonomy" id="75697"/>
    <lineage>
        <taxon>Bacteria</taxon>
        <taxon>Pseudomonadati</taxon>
        <taxon>Pseudomonadota</taxon>
        <taxon>Betaproteobacteria</taxon>
        <taxon>Burkholderiales</taxon>
        <taxon>Alcaligenaceae</taxon>
        <taxon>Castellaniella</taxon>
    </lineage>
</organism>
<reference evidence="1 2" key="1">
    <citation type="submission" date="2020-08" db="EMBL/GenBank/DDBJ databases">
        <title>Genomic Encyclopedia of Type Strains, Phase IV (KMG-IV): sequencing the most valuable type-strain genomes for metagenomic binning, comparative biology and taxonomic classification.</title>
        <authorList>
            <person name="Goeker M."/>
        </authorList>
    </citation>
    <scope>NUCLEOTIDE SEQUENCE [LARGE SCALE GENOMIC DNA]</scope>
    <source>
        <strain evidence="1 2">DSM 12141</strain>
    </source>
</reference>
<protein>
    <submittedName>
        <fullName evidence="1">Uncharacterized protein</fullName>
    </submittedName>
</protein>
<evidence type="ECO:0000313" key="1">
    <source>
        <dbReference type="EMBL" id="MBB6084238.1"/>
    </source>
</evidence>
<name>A0A7W9TQN2_CASDE</name>
<proteinExistence type="predicted"/>
<accession>A0A7W9TQN2</accession>